<evidence type="ECO:0000313" key="3">
    <source>
        <dbReference type="Proteomes" id="UP000323105"/>
    </source>
</evidence>
<sequence length="338" mass="36712">MSAACTFEGCTVADTQRCALEKDPDACPNRIAAIQLIRGGGGARSATEEGADLGAPVLGAPAENPSFPRSTTLGTAAINEMMSGKYVSVVGILGYPDSGKTACLASLYLLASNDRLTGWSFADSSSLMAFEEISRGARRWNGGELPDQMTVHTEMTDDRQPGFLHLRLRRDTDGRCVDLALPDLPGEWTKDLVATSRTDRFEFLRAADVLWVVVDGRTLQSVELRQGVISRLGQLAGRLRAMLGESLPRMLLAVTHRDQAETPAPLLERIRAELGKHKVAATVVPVAPFSDHDEFKPGFGLVDLINKSVAQQHEASSFWPVTKPENNARAYLSHRRSQ</sequence>
<gene>
    <name evidence="2" type="ORF">CTTA_4580</name>
</gene>
<dbReference type="Pfam" id="PF19993">
    <property type="entry name" value="DO-GTPase2"/>
    <property type="match status" value="1"/>
</dbReference>
<feature type="domain" description="Double-GTPase 2" evidence="1">
    <location>
        <begin position="89"/>
        <end position="307"/>
    </location>
</feature>
<dbReference type="InterPro" id="IPR045528">
    <property type="entry name" value="DO-GTPase2"/>
</dbReference>
<accession>A0A5A7MLJ7</accession>
<dbReference type="Proteomes" id="UP000323105">
    <property type="component" value="Unassembled WGS sequence"/>
</dbReference>
<reference evidence="2 3" key="1">
    <citation type="journal article" date="2019" name="Microbiol. Resour. Announc.">
        <title>Draft Genome Sequence of Comamonas testosteroni TA441, a Bacterium That Has a Cryptic Phenol Degradation Gene Cluster.</title>
        <authorList>
            <person name="Arai H."/>
            <person name="Ishii M."/>
        </authorList>
    </citation>
    <scope>NUCLEOTIDE SEQUENCE [LARGE SCALE GENOMIC DNA]</scope>
    <source>
        <strain evidence="2 3">TA441</strain>
    </source>
</reference>
<evidence type="ECO:0000259" key="1">
    <source>
        <dbReference type="Pfam" id="PF19993"/>
    </source>
</evidence>
<dbReference type="RefSeq" id="WP_149356931.1">
    <property type="nucleotide sequence ID" value="NZ_BKBW01000014.1"/>
</dbReference>
<dbReference type="InterPro" id="IPR027417">
    <property type="entry name" value="P-loop_NTPase"/>
</dbReference>
<name>A0A5A7MLJ7_COMTE</name>
<comment type="caution">
    <text evidence="2">The sequence shown here is derived from an EMBL/GenBank/DDBJ whole genome shotgun (WGS) entry which is preliminary data.</text>
</comment>
<organism evidence="2 3">
    <name type="scientific">Comamonas testosteroni</name>
    <name type="common">Pseudomonas testosteroni</name>
    <dbReference type="NCBI Taxonomy" id="285"/>
    <lineage>
        <taxon>Bacteria</taxon>
        <taxon>Pseudomonadati</taxon>
        <taxon>Pseudomonadota</taxon>
        <taxon>Betaproteobacteria</taxon>
        <taxon>Burkholderiales</taxon>
        <taxon>Comamonadaceae</taxon>
        <taxon>Comamonas</taxon>
    </lineage>
</organism>
<dbReference type="Gene3D" id="3.40.50.300">
    <property type="entry name" value="P-loop containing nucleotide triphosphate hydrolases"/>
    <property type="match status" value="1"/>
</dbReference>
<dbReference type="EMBL" id="BKBW01000014">
    <property type="protein sequence ID" value="GEQ77575.1"/>
    <property type="molecule type" value="Genomic_DNA"/>
</dbReference>
<dbReference type="AlphaFoldDB" id="A0A5A7MLJ7"/>
<evidence type="ECO:0000313" key="2">
    <source>
        <dbReference type="EMBL" id="GEQ77575.1"/>
    </source>
</evidence>
<proteinExistence type="predicted"/>
<dbReference type="SUPFAM" id="SSF52540">
    <property type="entry name" value="P-loop containing nucleoside triphosphate hydrolases"/>
    <property type="match status" value="1"/>
</dbReference>
<protein>
    <recommendedName>
        <fullName evidence="1">Double-GTPase 2 domain-containing protein</fullName>
    </recommendedName>
</protein>